<accession>B2A0A9</accession>
<dbReference type="SUPFAM" id="SSF51735">
    <property type="entry name" value="NAD(P)-binding Rossmann-fold domains"/>
    <property type="match status" value="1"/>
</dbReference>
<dbReference type="InterPro" id="IPR036291">
    <property type="entry name" value="NAD(P)-bd_dom_sf"/>
</dbReference>
<name>B2A0A9_OPITP</name>
<dbReference type="GO" id="GO:0000166">
    <property type="term" value="F:nucleotide binding"/>
    <property type="evidence" value="ECO:0007669"/>
    <property type="project" value="InterPro"/>
</dbReference>
<evidence type="ECO:0000313" key="5">
    <source>
        <dbReference type="Proteomes" id="UP000007013"/>
    </source>
</evidence>
<dbReference type="STRING" id="452637.Oter_4172"/>
<dbReference type="InterPro" id="IPR043906">
    <property type="entry name" value="Gfo/Idh/MocA_OxRdtase_bact_C"/>
</dbReference>
<dbReference type="PANTHER" id="PTHR43818:SF5">
    <property type="entry name" value="OXIDOREDUCTASE FAMILY PROTEIN"/>
    <property type="match status" value="1"/>
</dbReference>
<dbReference type="InterPro" id="IPR050463">
    <property type="entry name" value="Gfo/Idh/MocA_oxidrdct_glycsds"/>
</dbReference>
<sequence length="451" mass="49994">MNRRSFLSSLALATTAAAIAPTRLFATTPSTRPRLGLIGCGWFGGLDLESFLQLGAAEVVSLCDPNAHALANTLQLVARYQATAPRTFADYRGMLASGDHDIVIVATPDHWHALPAIDAMRAGADVYLEKPVGVDVMEGEALVAAARQYRRVVQVNTQRRSNPHFAVARDRFIRSGRLGAIGLVEGYCYLPNRPAEPMPPVEPPAHLDFNLWSGPAPVRPFVAAVESRGWRNFTEYGNGVIGDMGVHVIDFVRWMLGLGWPELIHSTGGIYVHRDASANISDTQRSVFRYRHLDVSWEHRTWGGSRIPSRHWTDQWGASFIGEHGTLHTTLFGYEFVPADGSPREGFHLLSRTGDLENIDFEPWMDRFLGIQALHVADFLKCRETRQRPAGDIEEGHISSACCALANIAQDLGRPLQYDPKNRSVPGDAEATRRLARSYRAPWVHPVLTHV</sequence>
<dbReference type="PANTHER" id="PTHR43818">
    <property type="entry name" value="BCDNA.GH03377"/>
    <property type="match status" value="1"/>
</dbReference>
<dbReference type="Pfam" id="PF19051">
    <property type="entry name" value="GFO_IDH_MocA_C2"/>
    <property type="match status" value="2"/>
</dbReference>
<evidence type="ECO:0000313" key="4">
    <source>
        <dbReference type="EMBL" id="ACB77445.1"/>
    </source>
</evidence>
<feature type="chain" id="PRO_5002772947" evidence="1">
    <location>
        <begin position="27"/>
        <end position="451"/>
    </location>
</feature>
<evidence type="ECO:0000259" key="2">
    <source>
        <dbReference type="Pfam" id="PF01408"/>
    </source>
</evidence>
<organism evidence="4 5">
    <name type="scientific">Opitutus terrae (strain DSM 11246 / JCM 15787 / PB90-1)</name>
    <dbReference type="NCBI Taxonomy" id="452637"/>
    <lineage>
        <taxon>Bacteria</taxon>
        <taxon>Pseudomonadati</taxon>
        <taxon>Verrucomicrobiota</taxon>
        <taxon>Opitutia</taxon>
        <taxon>Opitutales</taxon>
        <taxon>Opitutaceae</taxon>
        <taxon>Opitutus</taxon>
    </lineage>
</organism>
<dbReference type="RefSeq" id="WP_012376973.1">
    <property type="nucleotide sequence ID" value="NC_010571.1"/>
</dbReference>
<dbReference type="KEGG" id="ote:Oter_4172"/>
<dbReference type="eggNOG" id="COG0673">
    <property type="taxonomic scope" value="Bacteria"/>
</dbReference>
<feature type="domain" description="Gfo/Idh/MocA-like oxidoreductase bacterial type C-terminal" evidence="3">
    <location>
        <begin position="375"/>
        <end position="444"/>
    </location>
</feature>
<dbReference type="OrthoDB" id="9792935at2"/>
<dbReference type="Proteomes" id="UP000007013">
    <property type="component" value="Chromosome"/>
</dbReference>
<feature type="domain" description="Gfo/Idh/MocA-like oxidoreductase N-terminal" evidence="2">
    <location>
        <begin position="34"/>
        <end position="156"/>
    </location>
</feature>
<dbReference type="HOGENOM" id="CLU_023194_24_0_0"/>
<feature type="domain" description="Gfo/Idh/MocA-like oxidoreductase bacterial type C-terminal" evidence="3">
    <location>
        <begin position="199"/>
        <end position="257"/>
    </location>
</feature>
<dbReference type="SUPFAM" id="SSF55347">
    <property type="entry name" value="Glyceraldehyde-3-phosphate dehydrogenase-like, C-terminal domain"/>
    <property type="match status" value="1"/>
</dbReference>
<dbReference type="EMBL" id="CP001032">
    <property type="protein sequence ID" value="ACB77445.1"/>
    <property type="molecule type" value="Genomic_DNA"/>
</dbReference>
<reference evidence="4 5" key="1">
    <citation type="journal article" date="2011" name="J. Bacteriol.">
        <title>Genome sequence of the verrucomicrobium Opitutus terrae PB90-1, an abundant inhabitant of rice paddy soil ecosystems.</title>
        <authorList>
            <person name="van Passel M.W."/>
            <person name="Kant R."/>
            <person name="Palva A."/>
            <person name="Copeland A."/>
            <person name="Lucas S."/>
            <person name="Lapidus A."/>
            <person name="Glavina del Rio T."/>
            <person name="Pitluck S."/>
            <person name="Goltsman E."/>
            <person name="Clum A."/>
            <person name="Sun H."/>
            <person name="Schmutz J."/>
            <person name="Larimer F.W."/>
            <person name="Land M.L."/>
            <person name="Hauser L."/>
            <person name="Kyrpides N."/>
            <person name="Mikhailova N."/>
            <person name="Richardson P.P."/>
            <person name="Janssen P.H."/>
            <person name="de Vos W.M."/>
            <person name="Smidt H."/>
        </authorList>
    </citation>
    <scope>NUCLEOTIDE SEQUENCE [LARGE SCALE GENOMIC DNA]</scope>
    <source>
        <strain evidence="5">DSM 11246 / JCM 15787 / PB90-1</strain>
    </source>
</reference>
<dbReference type="AlphaFoldDB" id="B2A0A9"/>
<evidence type="ECO:0000259" key="3">
    <source>
        <dbReference type="Pfam" id="PF19051"/>
    </source>
</evidence>
<feature type="signal peptide" evidence="1">
    <location>
        <begin position="1"/>
        <end position="26"/>
    </location>
</feature>
<dbReference type="Gene3D" id="3.40.50.720">
    <property type="entry name" value="NAD(P)-binding Rossmann-like Domain"/>
    <property type="match status" value="1"/>
</dbReference>
<dbReference type="Pfam" id="PF01408">
    <property type="entry name" value="GFO_IDH_MocA"/>
    <property type="match status" value="1"/>
</dbReference>
<keyword evidence="5" id="KW-1185">Reference proteome</keyword>
<proteinExistence type="predicted"/>
<dbReference type="Gene3D" id="3.30.360.10">
    <property type="entry name" value="Dihydrodipicolinate Reductase, domain 2"/>
    <property type="match status" value="1"/>
</dbReference>
<evidence type="ECO:0000256" key="1">
    <source>
        <dbReference type="SAM" id="SignalP"/>
    </source>
</evidence>
<dbReference type="InterPro" id="IPR000683">
    <property type="entry name" value="Gfo/Idh/MocA-like_OxRdtase_N"/>
</dbReference>
<keyword evidence="1" id="KW-0732">Signal</keyword>
<protein>
    <submittedName>
        <fullName evidence="4">Oxidoreductase domain protein</fullName>
    </submittedName>
</protein>
<gene>
    <name evidence="4" type="ordered locus">Oter_4172</name>
</gene>